<organism evidence="2 3">
    <name type="scientific">Sorghum bicolor</name>
    <name type="common">Sorghum</name>
    <name type="synonym">Sorghum vulgare</name>
    <dbReference type="NCBI Taxonomy" id="4558"/>
    <lineage>
        <taxon>Eukaryota</taxon>
        <taxon>Viridiplantae</taxon>
        <taxon>Streptophyta</taxon>
        <taxon>Embryophyta</taxon>
        <taxon>Tracheophyta</taxon>
        <taxon>Spermatophyta</taxon>
        <taxon>Magnoliopsida</taxon>
        <taxon>Liliopsida</taxon>
        <taxon>Poales</taxon>
        <taxon>Poaceae</taxon>
        <taxon>PACMAD clade</taxon>
        <taxon>Panicoideae</taxon>
        <taxon>Andropogonodae</taxon>
        <taxon>Andropogoneae</taxon>
        <taxon>Sorghinae</taxon>
        <taxon>Sorghum</taxon>
    </lineage>
</organism>
<evidence type="ECO:0000313" key="2">
    <source>
        <dbReference type="EMBL" id="KXG24460.1"/>
    </source>
</evidence>
<proteinExistence type="predicted"/>
<dbReference type="Gramene" id="KXG24460">
    <property type="protein sequence ID" value="KXG24460"/>
    <property type="gene ID" value="SORBI_3007G045000"/>
</dbReference>
<dbReference type="EMBL" id="CM000766">
    <property type="protein sequence ID" value="KXG24460.1"/>
    <property type="molecule type" value="Genomic_DNA"/>
</dbReference>
<reference evidence="3" key="2">
    <citation type="journal article" date="2018" name="Plant J.">
        <title>The Sorghum bicolor reference genome: improved assembly, gene annotations, a transcriptome atlas, and signatures of genome organization.</title>
        <authorList>
            <person name="McCormick R.F."/>
            <person name="Truong S.K."/>
            <person name="Sreedasyam A."/>
            <person name="Jenkins J."/>
            <person name="Shu S."/>
            <person name="Sims D."/>
            <person name="Kennedy M."/>
            <person name="Amirebrahimi M."/>
            <person name="Weers B.D."/>
            <person name="McKinley B."/>
            <person name="Mattison A."/>
            <person name="Morishige D.T."/>
            <person name="Grimwood J."/>
            <person name="Schmutz J."/>
            <person name="Mullet J.E."/>
        </authorList>
    </citation>
    <scope>NUCLEOTIDE SEQUENCE [LARGE SCALE GENOMIC DNA]</scope>
    <source>
        <strain evidence="3">cv. BTx623</strain>
    </source>
</reference>
<evidence type="ECO:0000256" key="1">
    <source>
        <dbReference type="SAM" id="MobiDB-lite"/>
    </source>
</evidence>
<dbReference type="InParanoid" id="A0A1B6PFK2"/>
<feature type="compositionally biased region" description="Basic and acidic residues" evidence="1">
    <location>
        <begin position="64"/>
        <end position="92"/>
    </location>
</feature>
<keyword evidence="3" id="KW-1185">Reference proteome</keyword>
<dbReference type="AlphaFoldDB" id="A0A1B6PFK2"/>
<gene>
    <name evidence="2" type="ORF">SORBI_3007G045000</name>
</gene>
<evidence type="ECO:0008006" key="4">
    <source>
        <dbReference type="Google" id="ProtNLM"/>
    </source>
</evidence>
<protein>
    <recommendedName>
        <fullName evidence="4">Defense-responsive protein</fullName>
    </recommendedName>
</protein>
<dbReference type="OMA" id="DSCSCHR"/>
<reference evidence="2 3" key="1">
    <citation type="journal article" date="2009" name="Nature">
        <title>The Sorghum bicolor genome and the diversification of grasses.</title>
        <authorList>
            <person name="Paterson A.H."/>
            <person name="Bowers J.E."/>
            <person name="Bruggmann R."/>
            <person name="Dubchak I."/>
            <person name="Grimwood J."/>
            <person name="Gundlach H."/>
            <person name="Haberer G."/>
            <person name="Hellsten U."/>
            <person name="Mitros T."/>
            <person name="Poliakov A."/>
            <person name="Schmutz J."/>
            <person name="Spannagl M."/>
            <person name="Tang H."/>
            <person name="Wang X."/>
            <person name="Wicker T."/>
            <person name="Bharti A.K."/>
            <person name="Chapman J."/>
            <person name="Feltus F.A."/>
            <person name="Gowik U."/>
            <person name="Grigoriev I.V."/>
            <person name="Lyons E."/>
            <person name="Maher C.A."/>
            <person name="Martis M."/>
            <person name="Narechania A."/>
            <person name="Otillar R.P."/>
            <person name="Penning B.W."/>
            <person name="Salamov A.A."/>
            <person name="Wang Y."/>
            <person name="Zhang L."/>
            <person name="Carpita N.C."/>
            <person name="Freeling M."/>
            <person name="Gingle A.R."/>
            <person name="Hash C.T."/>
            <person name="Keller B."/>
            <person name="Klein P."/>
            <person name="Kresovich S."/>
            <person name="McCann M.C."/>
            <person name="Ming R."/>
            <person name="Peterson D.G."/>
            <person name="Mehboob-ur-Rahman"/>
            <person name="Ware D."/>
            <person name="Westhoff P."/>
            <person name="Mayer K.F."/>
            <person name="Messing J."/>
            <person name="Rokhsar D.S."/>
        </authorList>
    </citation>
    <scope>NUCLEOTIDE SEQUENCE [LARGE SCALE GENOMIC DNA]</scope>
    <source>
        <strain evidence="3">cv. BTx623</strain>
    </source>
</reference>
<sequence length="92" mass="10060">MAFYKYGLAFLAGTGFGAAMTTLRNSRCPLHKHDSCSCHRRRVVGAGESPETGGRGSEEYYDDAQEKGKRCPIPRKDGKEEKKGDKSEGSSD</sequence>
<accession>A0A1B6PFK2</accession>
<evidence type="ECO:0000313" key="3">
    <source>
        <dbReference type="Proteomes" id="UP000000768"/>
    </source>
</evidence>
<dbReference type="Proteomes" id="UP000000768">
    <property type="component" value="Chromosome 7"/>
</dbReference>
<name>A0A1B6PFK2_SORBI</name>
<feature type="region of interest" description="Disordered" evidence="1">
    <location>
        <begin position="43"/>
        <end position="92"/>
    </location>
</feature>